<dbReference type="AlphaFoldDB" id="E6YYK3"/>
<organism evidence="1">
    <name type="scientific">Bartonella schoenbuchensis (strain DSM 13525 / NCTC 13165 / R1)</name>
    <dbReference type="NCBI Taxonomy" id="687861"/>
    <lineage>
        <taxon>Bacteria</taxon>
        <taxon>Pseudomonadati</taxon>
        <taxon>Pseudomonadota</taxon>
        <taxon>Alphaproteobacteria</taxon>
        <taxon>Hyphomicrobiales</taxon>
        <taxon>Bartonellaceae</taxon>
        <taxon>Bartonella</taxon>
    </lineage>
</organism>
<accession>E6YYK3</accession>
<reference evidence="1" key="1">
    <citation type="journal article" date="2011" name="PLoS Genet.">
        <title>Parallel evolution of a type IV secretion system in radiating lineages of the host-restricted bacterial pathogen Bartonella.</title>
        <authorList>
            <person name="Engel P."/>
            <person name="Salzburger W."/>
            <person name="Liesch M."/>
            <person name="Chang C.C."/>
            <person name="Maruyama S."/>
            <person name="Lanz C."/>
            <person name="Calteau A."/>
            <person name="Lajus A."/>
            <person name="Medigue C."/>
            <person name="Schuster S.C."/>
            <person name="Dehio C."/>
        </authorList>
    </citation>
    <scope>NUCLEOTIDE SEQUENCE</scope>
    <source>
        <strain evidence="1">R1</strain>
    </source>
</reference>
<proteinExistence type="predicted"/>
<dbReference type="EMBL" id="FN645507">
    <property type="protein sequence ID" value="CBI82014.1"/>
    <property type="molecule type" value="Genomic_DNA"/>
</dbReference>
<sequence length="42" mass="5089">MFSNKIFLFMKKTHYLVNYTISSLLDIVIPNLLSRIRNFSFY</sequence>
<evidence type="ECO:0000313" key="1">
    <source>
        <dbReference type="EMBL" id="CBI82014.1"/>
    </source>
</evidence>
<name>E6YYK3_BARSR</name>
<protein>
    <submittedName>
        <fullName evidence="1">Uncharacterized protein</fullName>
    </submittedName>
</protein>
<gene>
    <name evidence="1" type="ORF">B11C_20291</name>
</gene>